<evidence type="ECO:0000313" key="5">
    <source>
        <dbReference type="Proteomes" id="UP001165590"/>
    </source>
</evidence>
<gene>
    <name evidence="4" type="ORF">K3769_00890</name>
</gene>
<evidence type="ECO:0000313" key="4">
    <source>
        <dbReference type="EMBL" id="MCX4231348.1"/>
    </source>
</evidence>
<name>A0ABT3UVJ1_9ACTN</name>
<comment type="caution">
    <text evidence="4">The sequence shown here is derived from an EMBL/GenBank/DDBJ whole genome shotgun (WGS) entry which is preliminary data.</text>
</comment>
<dbReference type="Pfam" id="PF12222">
    <property type="entry name" value="PNGaseA"/>
    <property type="match status" value="1"/>
</dbReference>
<organism evidence="4 5">
    <name type="scientific">Streptomyces ortus</name>
    <dbReference type="NCBI Taxonomy" id="2867268"/>
    <lineage>
        <taxon>Bacteria</taxon>
        <taxon>Bacillati</taxon>
        <taxon>Actinomycetota</taxon>
        <taxon>Actinomycetes</taxon>
        <taxon>Kitasatosporales</taxon>
        <taxon>Streptomycetaceae</taxon>
        <taxon>Streptomyces</taxon>
    </lineage>
</organism>
<dbReference type="InterPro" id="IPR021102">
    <property type="entry name" value="PNGase_A"/>
</dbReference>
<accession>A0ABT3UVJ1</accession>
<feature type="compositionally biased region" description="Low complexity" evidence="1">
    <location>
        <begin position="213"/>
        <end position="222"/>
    </location>
</feature>
<feature type="region of interest" description="Disordered" evidence="1">
    <location>
        <begin position="190"/>
        <end position="222"/>
    </location>
</feature>
<protein>
    <submittedName>
        <fullName evidence="4">Peptide-N4-asparagine amidase A</fullName>
    </submittedName>
</protein>
<evidence type="ECO:0000256" key="1">
    <source>
        <dbReference type="SAM" id="MobiDB-lite"/>
    </source>
</evidence>
<evidence type="ECO:0000256" key="2">
    <source>
        <dbReference type="SAM" id="SignalP"/>
    </source>
</evidence>
<feature type="domain" description="Peptide N-acetyl-beta-D-glucosaminyl asparaginase amidase A N-terminal" evidence="3">
    <location>
        <begin position="66"/>
        <end position="381"/>
    </location>
</feature>
<keyword evidence="2" id="KW-0732">Signal</keyword>
<feature type="region of interest" description="Disordered" evidence="1">
    <location>
        <begin position="572"/>
        <end position="598"/>
    </location>
</feature>
<keyword evidence="5" id="KW-1185">Reference proteome</keyword>
<dbReference type="PANTHER" id="PTHR31104">
    <property type="entry name" value="PEPTIDE-N4-(N-ACETYL-BETA-GLUCOSAMINYL)ASPARAGINE AMIDASE A PROTEIN"/>
    <property type="match status" value="1"/>
</dbReference>
<feature type="signal peptide" evidence="2">
    <location>
        <begin position="1"/>
        <end position="28"/>
    </location>
</feature>
<feature type="compositionally biased region" description="Low complexity" evidence="1">
    <location>
        <begin position="190"/>
        <end position="205"/>
    </location>
</feature>
<evidence type="ECO:0000259" key="3">
    <source>
        <dbReference type="Pfam" id="PF12222"/>
    </source>
</evidence>
<dbReference type="InterPro" id="IPR056948">
    <property type="entry name" value="PNGaseA_N"/>
</dbReference>
<reference evidence="4" key="1">
    <citation type="journal article" date="2022" name="bioRxiv">
        <title>Discovery and biosynthetic assessment of Streptomyces ortus sp nov. isolated from a deep-sea sponge.</title>
        <authorList>
            <person name="Williams S.E."/>
        </authorList>
    </citation>
    <scope>NUCLEOTIDE SEQUENCE</scope>
    <source>
        <strain evidence="4">A15ISP2-DRY2</strain>
    </source>
</reference>
<proteinExistence type="predicted"/>
<dbReference type="Proteomes" id="UP001165590">
    <property type="component" value="Unassembled WGS sequence"/>
</dbReference>
<dbReference type="EMBL" id="JAIFZO010000001">
    <property type="protein sequence ID" value="MCX4231348.1"/>
    <property type="molecule type" value="Genomic_DNA"/>
</dbReference>
<feature type="chain" id="PRO_5045844650" evidence="2">
    <location>
        <begin position="29"/>
        <end position="598"/>
    </location>
</feature>
<sequence length="598" mass="63779">MRRRIIMSMLAGVTLVASTLLGANPAQAAGLAAPPAAQPASPPAEFGTDWHDPLTAAPPVARPAGASCEVTVAEAQFRDFTPYKGTYTPPRGCGDRWSKVVLRLDGKVKGRQYDRLGYLHVGGVEVFRTSTPQPSPDGIAWSVEKDVTRYSDTFRAAHDVEMLIGNVVDDTYTGVIDVKVTLTFYPANPANPADQANPANSADPARSTEVAGKRAAAKAPAAPDRVLTLQDGTLTTPRNSERIVAEVYATGSGGGCEEYWYLTVPDAAPYSCKAGDGPYREVRIEVDGKLAGIAAPFPTVWTGGWSNPFLWYVIPGPRAFDIKPVEYDLTPFAGLLNDGRPHRIDVSVVGVPEGQSGWSTPVNVLVWQDAKSKRVTGELTAHRSGDLTNSATYTPGSEHRLDTDAGHRLTVSGYVDTSHGRVVTTIDRELAASSVHRWTDGETTDVLDGTWTDDEKVTVDGRGPAVTTRTERTYTMDGATTLGSGDRLRTVLSLGDRASVVETRGGRRTAWSRLDDSYTGDATYTANVPRDQRHAVATTSERYRLYGSAGCYDRRLTTVQGTLVTPTASMAPAASPALTPPAASVSPCPAVPSSTARG</sequence>